<comment type="caution">
    <text evidence="2">The sequence shown here is derived from an EMBL/GenBank/DDBJ whole genome shotgun (WGS) entry which is preliminary data.</text>
</comment>
<accession>A0ABS7PN19</accession>
<protein>
    <recommendedName>
        <fullName evidence="4">Tetratricopeptide repeat protein</fullName>
    </recommendedName>
</protein>
<reference evidence="2 3" key="1">
    <citation type="submission" date="2021-08" db="EMBL/GenBank/DDBJ databases">
        <authorList>
            <person name="Tuo L."/>
        </authorList>
    </citation>
    <scope>NUCLEOTIDE SEQUENCE [LARGE SCALE GENOMIC DNA]</scope>
    <source>
        <strain evidence="2 3">JCM 31229</strain>
    </source>
</reference>
<dbReference type="Proteomes" id="UP000706039">
    <property type="component" value="Unassembled WGS sequence"/>
</dbReference>
<dbReference type="EMBL" id="JAINVV010000004">
    <property type="protein sequence ID" value="MBY8822716.1"/>
    <property type="molecule type" value="Genomic_DNA"/>
</dbReference>
<feature type="chain" id="PRO_5046465739" description="Tetratricopeptide repeat protein" evidence="1">
    <location>
        <begin position="20"/>
        <end position="288"/>
    </location>
</feature>
<evidence type="ECO:0000256" key="1">
    <source>
        <dbReference type="SAM" id="SignalP"/>
    </source>
</evidence>
<organism evidence="2 3">
    <name type="scientific">Sphingomonas colocasiae</name>
    <dbReference type="NCBI Taxonomy" id="1848973"/>
    <lineage>
        <taxon>Bacteria</taxon>
        <taxon>Pseudomonadati</taxon>
        <taxon>Pseudomonadota</taxon>
        <taxon>Alphaproteobacteria</taxon>
        <taxon>Sphingomonadales</taxon>
        <taxon>Sphingomonadaceae</taxon>
        <taxon>Sphingomonas</taxon>
    </lineage>
</organism>
<evidence type="ECO:0000313" key="2">
    <source>
        <dbReference type="EMBL" id="MBY8822716.1"/>
    </source>
</evidence>
<evidence type="ECO:0000313" key="3">
    <source>
        <dbReference type="Proteomes" id="UP000706039"/>
    </source>
</evidence>
<dbReference type="RefSeq" id="WP_222989778.1">
    <property type="nucleotide sequence ID" value="NZ_JAINVV010000004.1"/>
</dbReference>
<feature type="signal peptide" evidence="1">
    <location>
        <begin position="1"/>
        <end position="19"/>
    </location>
</feature>
<keyword evidence="3" id="KW-1185">Reference proteome</keyword>
<keyword evidence="1" id="KW-0732">Signal</keyword>
<name>A0ABS7PN19_9SPHN</name>
<gene>
    <name evidence="2" type="ORF">K7G82_10460</name>
</gene>
<proteinExistence type="predicted"/>
<evidence type="ECO:0008006" key="4">
    <source>
        <dbReference type="Google" id="ProtNLM"/>
    </source>
</evidence>
<sequence length="288" mass="31555">MRTIVGVLAGLLMAGPAIASTFYDKTIKCPVGGERFVHQSLGSITTWGAAPDGMPMGSGTFPIVLPQCPGNGLVLYENFDAAKVKRLTSIVISDEYRALRGRETRYYLAYWLAKSLGDVEKAPWLLLSATWEAKNKDAAGEQAHRYAGEFVEMVRTMPVSDTDFTSIALRARAANALRELGRFDDAEALRSSIVIAPNAGGDEEQAADNREGWSSFLRALAKPIARRENGRMPIDMVGDREAVFRCLEPEDPEIRDAAPLTPFERDYCAQPDIATSVAKMRGIKPENP</sequence>